<reference evidence="10" key="2">
    <citation type="journal article" name="BMC Genomics">
        <title>New genome assemblies reveal patterns of domestication and adaptation across Brettanomyces (Dekkera) species.</title>
        <authorList>
            <person name="Roach M.J."/>
            <person name="Borneman A.R."/>
        </authorList>
    </citation>
    <scope>NUCLEOTIDE SEQUENCE</scope>
    <source>
        <strain evidence="10">UCD 2041</strain>
    </source>
</reference>
<evidence type="ECO:0000256" key="2">
    <source>
        <dbReference type="ARBA" id="ARBA00009560"/>
    </source>
</evidence>
<dbReference type="AlphaFoldDB" id="A0A871R5Y5"/>
<dbReference type="KEGG" id="bbrx:BRETT_001595"/>
<proteinExistence type="inferred from homology"/>
<evidence type="ECO:0000256" key="6">
    <source>
        <dbReference type="ARBA" id="ARBA00023242"/>
    </source>
</evidence>
<dbReference type="GO" id="GO:0008622">
    <property type="term" value="C:epsilon DNA polymerase complex"/>
    <property type="evidence" value="ECO:0007669"/>
    <property type="project" value="InterPro"/>
</dbReference>
<dbReference type="GeneID" id="64573519"/>
<dbReference type="GO" id="GO:0042276">
    <property type="term" value="P:error-prone translesion synthesis"/>
    <property type="evidence" value="ECO:0007669"/>
    <property type="project" value="TreeGrafter"/>
</dbReference>
<reference evidence="10" key="1">
    <citation type="submission" date="2020-10" db="EMBL/GenBank/DDBJ databases">
        <authorList>
            <person name="Palmer J.M."/>
        </authorList>
    </citation>
    <scope>NUCLEOTIDE SEQUENCE</scope>
    <source>
        <strain evidence="10">UCD 2041</strain>
    </source>
</reference>
<dbReference type="GO" id="GO:0003677">
    <property type="term" value="F:DNA binding"/>
    <property type="evidence" value="ECO:0007669"/>
    <property type="project" value="UniProtKB-KW"/>
</dbReference>
<dbReference type="GO" id="GO:0006261">
    <property type="term" value="P:DNA-templated DNA replication"/>
    <property type="evidence" value="ECO:0007669"/>
    <property type="project" value="InterPro"/>
</dbReference>
<evidence type="ECO:0000256" key="4">
    <source>
        <dbReference type="ARBA" id="ARBA00022705"/>
    </source>
</evidence>
<feature type="region of interest" description="Disordered" evidence="8">
    <location>
        <begin position="128"/>
        <end position="147"/>
    </location>
</feature>
<evidence type="ECO:0000256" key="7">
    <source>
        <dbReference type="ARBA" id="ARBA00032930"/>
    </source>
</evidence>
<evidence type="ECO:0000313" key="10">
    <source>
        <dbReference type="EMBL" id="QOU18532.1"/>
    </source>
</evidence>
<evidence type="ECO:0000256" key="8">
    <source>
        <dbReference type="SAM" id="MobiDB-lite"/>
    </source>
</evidence>
<dbReference type="PANTHER" id="PTHR12708">
    <property type="entry name" value="DNA POLYMERASE EPSILON SUBUNIT B"/>
    <property type="match status" value="1"/>
</dbReference>
<name>A0A871R5Y5_DEKBR</name>
<evidence type="ECO:0000256" key="1">
    <source>
        <dbReference type="ARBA" id="ARBA00004123"/>
    </source>
</evidence>
<gene>
    <name evidence="10" type="ORF">BRETT_001595</name>
</gene>
<protein>
    <recommendedName>
        <fullName evidence="3">DNA polymerase epsilon subunit B</fullName>
    </recommendedName>
    <alternativeName>
        <fullName evidence="7">DNA polymerase II subunit 2</fullName>
    </alternativeName>
</protein>
<accession>A0A871R5Y5</accession>
<dbReference type="InterPro" id="IPR007185">
    <property type="entry name" value="DNA_pol_a/d/e_bsu"/>
</dbReference>
<dbReference type="RefSeq" id="XP_041135025.1">
    <property type="nucleotide sequence ID" value="XM_041280142.1"/>
</dbReference>
<keyword evidence="5" id="KW-0238">DNA-binding</keyword>
<evidence type="ECO:0000256" key="3">
    <source>
        <dbReference type="ARBA" id="ARBA00016011"/>
    </source>
</evidence>
<organism evidence="10 11">
    <name type="scientific">Dekkera bruxellensis</name>
    <name type="common">Brettanomyces custersii</name>
    <dbReference type="NCBI Taxonomy" id="5007"/>
    <lineage>
        <taxon>Eukaryota</taxon>
        <taxon>Fungi</taxon>
        <taxon>Dikarya</taxon>
        <taxon>Ascomycota</taxon>
        <taxon>Saccharomycotina</taxon>
        <taxon>Pichiomycetes</taxon>
        <taxon>Pichiales</taxon>
        <taxon>Pichiaceae</taxon>
        <taxon>Brettanomyces</taxon>
    </lineage>
</organism>
<evidence type="ECO:0000256" key="5">
    <source>
        <dbReference type="ARBA" id="ARBA00023125"/>
    </source>
</evidence>
<comment type="subcellular location">
    <subcellularLocation>
        <location evidence="1">Nucleus</location>
    </subcellularLocation>
</comment>
<sequence>MESANLNKPIILPIVLRPSNLRPIAYRTLTKKFGLNIQSDALEKLSSYIGRNFGNQWRGPLTVSFLERVGKLWKDQNRGLFLNGDGVEVIIKEIDSEQNAKELKSRDLSFGNSGQLPGNTRKSFKVFSDSMQSTQDTQPASSLSSQNRVDQELQMLDDSIDWTDFFKIVDISRFQRIRFDERRRQLYFLPVQNSQDDSISLPTSKDSISFYVDRFHILKDRLLRNDHFQPRTFSSMNSITGSFHPQMANQQITSIKNLLGHHGEHFVLFGILTLSSAGLWQLQDDTDTIILELSQCIFPTNCFVTSGNYVICDGIYSNSGKFYVSALASPPSELQEVSIDSLGNIDFNGIYSKHGHIDTGLKKRLPMIEREFPEHKMIFLGCDIFLNNLKVLEALKKLFTTLTNEIDEQNVNIISIVFPGSFIDSPLDVTESSSFSYITSSSLYKSYFDSFASILQGFPKLCGKVHFTILPGDNDPWSSLVTKGSNSIWPKFKVPAMFGRRLKRWVKDVDWASNPCKMNYLSHDITIVRDDIGSRLRRNDITYLSKDKLNDIKKEELEKKADSTVEKGDDLLLEIDRVTKPKLKPDEIQSRKVVKTLLDQGTLSPFSSRIRPILSNYAQILSLIPLPDLLVICDPTTPIFDLIYKNCHVINPGKFIQDGKVSFFEYRPATRKSKFRQLL</sequence>
<dbReference type="OrthoDB" id="10254730at2759"/>
<dbReference type="Proteomes" id="UP000663131">
    <property type="component" value="Chromosome 4"/>
</dbReference>
<feature type="domain" description="DNA polymerase alpha/delta/epsilon subunit B" evidence="9">
    <location>
        <begin position="379"/>
        <end position="637"/>
    </location>
</feature>
<evidence type="ECO:0000313" key="11">
    <source>
        <dbReference type="Proteomes" id="UP000663131"/>
    </source>
</evidence>
<keyword evidence="4" id="KW-0235">DNA replication</keyword>
<dbReference type="Pfam" id="PF04042">
    <property type="entry name" value="DNA_pol_E_B"/>
    <property type="match status" value="1"/>
</dbReference>
<dbReference type="EMBL" id="CP063132">
    <property type="protein sequence ID" value="QOU18532.1"/>
    <property type="molecule type" value="Genomic_DNA"/>
</dbReference>
<feature type="compositionally biased region" description="Polar residues" evidence="8">
    <location>
        <begin position="129"/>
        <end position="147"/>
    </location>
</feature>
<evidence type="ECO:0000259" key="9">
    <source>
        <dbReference type="Pfam" id="PF04042"/>
    </source>
</evidence>
<keyword evidence="6" id="KW-0539">Nucleus</keyword>
<dbReference type="PANTHER" id="PTHR12708:SF0">
    <property type="entry name" value="DNA POLYMERASE EPSILON SUBUNIT 2"/>
    <property type="match status" value="1"/>
</dbReference>
<dbReference type="InterPro" id="IPR016266">
    <property type="entry name" value="POLE2"/>
</dbReference>
<comment type="similarity">
    <text evidence="2">Belongs to the DNA polymerase epsilon subunit B family.</text>
</comment>